<dbReference type="Gene3D" id="3.30.565.10">
    <property type="entry name" value="Histidine kinase-like ATPase, C-terminal domain"/>
    <property type="match status" value="1"/>
</dbReference>
<protein>
    <submittedName>
        <fullName evidence="2">Mismatch repair protein PMS1</fullName>
    </submittedName>
</protein>
<dbReference type="InterPro" id="IPR014762">
    <property type="entry name" value="DNA_mismatch_repair_CS"/>
</dbReference>
<accession>A0A3R7KHA1</accession>
<dbReference type="GeneID" id="40327177"/>
<dbReference type="RefSeq" id="XP_029239950.1">
    <property type="nucleotide sequence ID" value="XM_029380221.1"/>
</dbReference>
<dbReference type="GO" id="GO:0006298">
    <property type="term" value="P:mismatch repair"/>
    <property type="evidence" value="ECO:0007669"/>
    <property type="project" value="InterPro"/>
</dbReference>
<dbReference type="VEuPathDB" id="TriTrypDB:TRSC58_06647"/>
<dbReference type="AlphaFoldDB" id="A0A3R7KHA1"/>
<dbReference type="InterPro" id="IPR038973">
    <property type="entry name" value="MutL/Mlh/Pms-like"/>
</dbReference>
<name>A0A3R7KHA1_TRYRA</name>
<keyword evidence="3" id="KW-1185">Reference proteome</keyword>
<dbReference type="GO" id="GO:0032389">
    <property type="term" value="C:MutLalpha complex"/>
    <property type="evidence" value="ECO:0007669"/>
    <property type="project" value="TreeGrafter"/>
</dbReference>
<proteinExistence type="inferred from homology"/>
<dbReference type="OrthoDB" id="10254304at2759"/>
<dbReference type="PANTHER" id="PTHR10073:SF55">
    <property type="entry name" value="REPAIR PROTEIN PMS1, PUTATIVE-RELATED"/>
    <property type="match status" value="1"/>
</dbReference>
<comment type="caution">
    <text evidence="2">The sequence shown here is derived from an EMBL/GenBank/DDBJ whole genome shotgun (WGS) entry which is preliminary data.</text>
</comment>
<dbReference type="InterPro" id="IPR036890">
    <property type="entry name" value="HATPase_C_sf"/>
</dbReference>
<reference evidence="2 3" key="1">
    <citation type="journal article" date="2018" name="BMC Genomics">
        <title>Genomic comparison of Trypanosoma conorhini and Trypanosoma rangeli to Trypanosoma cruzi strains of high and low virulence.</title>
        <authorList>
            <person name="Bradwell K.R."/>
            <person name="Koparde V.N."/>
            <person name="Matveyev A.V."/>
            <person name="Serrano M.G."/>
            <person name="Alves J.M."/>
            <person name="Parikh H."/>
            <person name="Huang B."/>
            <person name="Lee V."/>
            <person name="Espinosa-Alvarez O."/>
            <person name="Ortiz P.A."/>
            <person name="Costa-Martins A.G."/>
            <person name="Teixeira M.M."/>
            <person name="Buck G.A."/>
        </authorList>
    </citation>
    <scope>NUCLEOTIDE SEQUENCE [LARGE SCALE GENOMIC DNA]</scope>
    <source>
        <strain evidence="2 3">AM80</strain>
    </source>
</reference>
<dbReference type="Proteomes" id="UP000283634">
    <property type="component" value="Unassembled WGS sequence"/>
</dbReference>
<dbReference type="GO" id="GO:0140664">
    <property type="term" value="F:ATP-dependent DNA damage sensor activity"/>
    <property type="evidence" value="ECO:0007669"/>
    <property type="project" value="InterPro"/>
</dbReference>
<comment type="similarity">
    <text evidence="1">Belongs to the DNA mismatch repair MutL/HexB family.</text>
</comment>
<dbReference type="Pfam" id="PF13589">
    <property type="entry name" value="HATPase_c_3"/>
    <property type="match status" value="1"/>
</dbReference>
<evidence type="ECO:0000256" key="1">
    <source>
        <dbReference type="ARBA" id="ARBA00006082"/>
    </source>
</evidence>
<sequence>MIQRLDAASARRLSAGQVITGLPSVLKELVENSLDAGAHTVTVRLEDYGLERIVVDDDGSGMALSDLLTSEGNVKEDVCLPLLACRATTKHQQGDDDASAAQVRDLLGFRGEALHCLANLSEVTIQTMTAASQPVTLCITYDIKAHRTSVRASRERNDPGTTVVVEKLFRALPVRHREFNKNKKKQLLAATLLMKQYALSTSPRTTASDALLRPAECADDSGVVDGDKRHPACIGRSLRWPLPRQHEPRGVGDVIWHPHRFCLKD</sequence>
<dbReference type="EMBL" id="MKGL01000082">
    <property type="protein sequence ID" value="RNF07647.1"/>
    <property type="molecule type" value="Genomic_DNA"/>
</dbReference>
<dbReference type="PROSITE" id="PS00058">
    <property type="entry name" value="DNA_MISMATCH_REPAIR_1"/>
    <property type="match status" value="1"/>
</dbReference>
<gene>
    <name evidence="2" type="ORF">TraAM80_03244</name>
</gene>
<evidence type="ECO:0000313" key="2">
    <source>
        <dbReference type="EMBL" id="RNF07647.1"/>
    </source>
</evidence>
<evidence type="ECO:0000313" key="3">
    <source>
        <dbReference type="Proteomes" id="UP000283634"/>
    </source>
</evidence>
<dbReference type="GO" id="GO:0016887">
    <property type="term" value="F:ATP hydrolysis activity"/>
    <property type="evidence" value="ECO:0007669"/>
    <property type="project" value="InterPro"/>
</dbReference>
<dbReference type="PANTHER" id="PTHR10073">
    <property type="entry name" value="DNA MISMATCH REPAIR PROTEIN MLH, PMS, MUTL"/>
    <property type="match status" value="1"/>
</dbReference>
<organism evidence="2 3">
    <name type="scientific">Trypanosoma rangeli</name>
    <dbReference type="NCBI Taxonomy" id="5698"/>
    <lineage>
        <taxon>Eukaryota</taxon>
        <taxon>Discoba</taxon>
        <taxon>Euglenozoa</taxon>
        <taxon>Kinetoplastea</taxon>
        <taxon>Metakinetoplastina</taxon>
        <taxon>Trypanosomatida</taxon>
        <taxon>Trypanosomatidae</taxon>
        <taxon>Trypanosoma</taxon>
        <taxon>Herpetosoma</taxon>
    </lineage>
</organism>
<dbReference type="SUPFAM" id="SSF55874">
    <property type="entry name" value="ATPase domain of HSP90 chaperone/DNA topoisomerase II/histidine kinase"/>
    <property type="match status" value="1"/>
</dbReference>